<dbReference type="InterPro" id="IPR010359">
    <property type="entry name" value="IrrE_HExxH"/>
</dbReference>
<sequence>MILRTVLGADRFPIDVKAVAREISAQKFPADPITMIRGDALNRFEGALVPAPAGRTGWGILYNNDIKSNGRINFTLAHEFGHYLLHRFAYPKGLRCSSEDMRNWKSEFGQLEQQANTFAATLLMPLDDFRGQIGARDRPTLDELGNCADRYEVSLIAATLRWLHFCDRRAMLVLSRDGFILWARPSEPALKSGLYYRTRNAPPIELPSQSLAMRRQSCGTSYAEHDEQVWLGQACSENVIVSDNYDCTISLLHFDDAAFEARWSGRAAAMQ</sequence>
<evidence type="ECO:0000313" key="3">
    <source>
        <dbReference type="Proteomes" id="UP000094172"/>
    </source>
</evidence>
<dbReference type="Gene3D" id="1.10.10.2910">
    <property type="match status" value="1"/>
</dbReference>
<accession>A0A1E3VP86</accession>
<keyword evidence="3" id="KW-1185">Reference proteome</keyword>
<organism evidence="2 3">
    <name type="scientific">Methyloceanibacter stevinii</name>
    <dbReference type="NCBI Taxonomy" id="1774970"/>
    <lineage>
        <taxon>Bacteria</taxon>
        <taxon>Pseudomonadati</taxon>
        <taxon>Pseudomonadota</taxon>
        <taxon>Alphaproteobacteria</taxon>
        <taxon>Hyphomicrobiales</taxon>
        <taxon>Hyphomicrobiaceae</taxon>
        <taxon>Methyloceanibacter</taxon>
    </lineage>
</organism>
<reference evidence="2 3" key="1">
    <citation type="journal article" date="2016" name="Environ. Microbiol.">
        <title>New Methyloceanibacter diversity from North Sea sediments includes methanotroph containing solely the soluble methane monooxygenase.</title>
        <authorList>
            <person name="Vekeman B."/>
            <person name="Kerckhof F.M."/>
            <person name="Cremers G."/>
            <person name="de Vos P."/>
            <person name="Vandamme P."/>
            <person name="Boon N."/>
            <person name="Op den Camp H.J."/>
            <person name="Heylen K."/>
        </authorList>
    </citation>
    <scope>NUCLEOTIDE SEQUENCE [LARGE SCALE GENOMIC DNA]</scope>
    <source>
        <strain evidence="2 3">R-67176</strain>
    </source>
</reference>
<dbReference type="PANTHER" id="PTHR43236:SF2">
    <property type="entry name" value="BLL0069 PROTEIN"/>
    <property type="match status" value="1"/>
</dbReference>
<protein>
    <recommendedName>
        <fullName evidence="1">IrrE N-terminal-like domain-containing protein</fullName>
    </recommendedName>
</protein>
<dbReference type="STRING" id="1774970.AUC70_05880"/>
<feature type="domain" description="IrrE N-terminal-like" evidence="1">
    <location>
        <begin position="57"/>
        <end position="162"/>
    </location>
</feature>
<gene>
    <name evidence="2" type="ORF">AUC70_05880</name>
</gene>
<name>A0A1E3VP86_9HYPH</name>
<evidence type="ECO:0000259" key="1">
    <source>
        <dbReference type="Pfam" id="PF06114"/>
    </source>
</evidence>
<dbReference type="AlphaFoldDB" id="A0A1E3VP86"/>
<comment type="caution">
    <text evidence="2">The sequence shown here is derived from an EMBL/GenBank/DDBJ whole genome shotgun (WGS) entry which is preliminary data.</text>
</comment>
<evidence type="ECO:0000313" key="2">
    <source>
        <dbReference type="EMBL" id="ODR95355.1"/>
    </source>
</evidence>
<dbReference type="Proteomes" id="UP000094172">
    <property type="component" value="Unassembled WGS sequence"/>
</dbReference>
<dbReference type="Pfam" id="PF06114">
    <property type="entry name" value="Peptidase_M78"/>
    <property type="match status" value="1"/>
</dbReference>
<proteinExistence type="predicted"/>
<dbReference type="InterPro" id="IPR052345">
    <property type="entry name" value="Rad_response_metalloprotease"/>
</dbReference>
<dbReference type="PANTHER" id="PTHR43236">
    <property type="entry name" value="ANTITOXIN HIGA1"/>
    <property type="match status" value="1"/>
</dbReference>
<dbReference type="EMBL" id="LPWE01000011">
    <property type="protein sequence ID" value="ODR95355.1"/>
    <property type="molecule type" value="Genomic_DNA"/>
</dbReference>